<gene>
    <name evidence="1" type="ORF">QIS96_35195</name>
</gene>
<evidence type="ECO:0000313" key="1">
    <source>
        <dbReference type="EMBL" id="MDI3409050.1"/>
    </source>
</evidence>
<accession>A0ABT6SM52</accession>
<organism evidence="1 2">
    <name type="scientific">Streptomyces cavernicola</name>
    <dbReference type="NCBI Taxonomy" id="3043613"/>
    <lineage>
        <taxon>Bacteria</taxon>
        <taxon>Bacillati</taxon>
        <taxon>Actinomycetota</taxon>
        <taxon>Actinomycetes</taxon>
        <taxon>Kitasatosporales</taxon>
        <taxon>Streptomycetaceae</taxon>
        <taxon>Streptomyces</taxon>
    </lineage>
</organism>
<name>A0ABT6SM52_9ACTN</name>
<comment type="caution">
    <text evidence="1">The sequence shown here is derived from an EMBL/GenBank/DDBJ whole genome shotgun (WGS) entry which is preliminary data.</text>
</comment>
<dbReference type="EMBL" id="JASCIQ010000058">
    <property type="protein sequence ID" value="MDI3409050.1"/>
    <property type="molecule type" value="Genomic_DNA"/>
</dbReference>
<dbReference type="RefSeq" id="WP_282546922.1">
    <property type="nucleotide sequence ID" value="NZ_JASCIQ010000058.1"/>
</dbReference>
<protein>
    <submittedName>
        <fullName evidence="1">Uncharacterized protein</fullName>
    </submittedName>
</protein>
<dbReference type="Proteomes" id="UP001223978">
    <property type="component" value="Unassembled WGS sequence"/>
</dbReference>
<evidence type="ECO:0000313" key="2">
    <source>
        <dbReference type="Proteomes" id="UP001223978"/>
    </source>
</evidence>
<proteinExistence type="predicted"/>
<sequence length="83" mass="9387">MGLSQEELSYLKHALRHARAERSSAAVELLDELPPHTLSLWAGLFRRVLTAVSARELFLRTGYSLDVLETAVEWLGRRALPDE</sequence>
<reference evidence="1 2" key="1">
    <citation type="submission" date="2023-05" db="EMBL/GenBank/DDBJ databases">
        <title>Draft genome sequence of Streptomyces sp. B-S-A6 isolated from a cave soil in Thailand.</title>
        <authorList>
            <person name="Chamroensaksri N."/>
            <person name="Muangham S."/>
        </authorList>
    </citation>
    <scope>NUCLEOTIDE SEQUENCE [LARGE SCALE GENOMIC DNA]</scope>
    <source>
        <strain evidence="1 2">B-S-A6</strain>
    </source>
</reference>
<keyword evidence="2" id="KW-1185">Reference proteome</keyword>